<dbReference type="Gene3D" id="3.10.129.10">
    <property type="entry name" value="Hotdog Thioesterase"/>
    <property type="match status" value="1"/>
</dbReference>
<proteinExistence type="predicted"/>
<dbReference type="InterPro" id="IPR006683">
    <property type="entry name" value="Thioestr_dom"/>
</dbReference>
<evidence type="ECO:0000259" key="1">
    <source>
        <dbReference type="Pfam" id="PF03061"/>
    </source>
</evidence>
<gene>
    <name evidence="2" type="ORF">BSAL_61450</name>
</gene>
<dbReference type="SUPFAM" id="SSF54637">
    <property type="entry name" value="Thioesterase/thiol ester dehydrase-isomerase"/>
    <property type="match status" value="1"/>
</dbReference>
<dbReference type="EMBL" id="CYKH01000302">
    <property type="protein sequence ID" value="CUF33260.1"/>
    <property type="molecule type" value="Genomic_DNA"/>
</dbReference>
<name>A0A0S4IRB9_BODSA</name>
<dbReference type="CDD" id="cd03443">
    <property type="entry name" value="PaaI_thioesterase"/>
    <property type="match status" value="1"/>
</dbReference>
<dbReference type="VEuPathDB" id="TriTrypDB:BSAL_61450"/>
<evidence type="ECO:0000313" key="3">
    <source>
        <dbReference type="Proteomes" id="UP000051952"/>
    </source>
</evidence>
<evidence type="ECO:0000313" key="2">
    <source>
        <dbReference type="EMBL" id="CUF33260.1"/>
    </source>
</evidence>
<dbReference type="Pfam" id="PF03061">
    <property type="entry name" value="4HBT"/>
    <property type="match status" value="1"/>
</dbReference>
<reference evidence="3" key="1">
    <citation type="submission" date="2015-09" db="EMBL/GenBank/DDBJ databases">
        <authorList>
            <consortium name="Pathogen Informatics"/>
        </authorList>
    </citation>
    <scope>NUCLEOTIDE SEQUENCE [LARGE SCALE GENOMIC DNA]</scope>
    <source>
        <strain evidence="3">Lake Konstanz</strain>
    </source>
</reference>
<feature type="domain" description="Thioesterase" evidence="1">
    <location>
        <begin position="112"/>
        <end position="159"/>
    </location>
</feature>
<accession>A0A0S4IRB9</accession>
<organism evidence="2 3">
    <name type="scientific">Bodo saltans</name>
    <name type="common">Flagellated protozoan</name>
    <dbReference type="NCBI Taxonomy" id="75058"/>
    <lineage>
        <taxon>Eukaryota</taxon>
        <taxon>Discoba</taxon>
        <taxon>Euglenozoa</taxon>
        <taxon>Kinetoplastea</taxon>
        <taxon>Metakinetoplastina</taxon>
        <taxon>Eubodonida</taxon>
        <taxon>Bodonidae</taxon>
        <taxon>Bodo</taxon>
    </lineage>
</organism>
<dbReference type="AlphaFoldDB" id="A0A0S4IRB9"/>
<dbReference type="InterPro" id="IPR029069">
    <property type="entry name" value="HotDog_dom_sf"/>
</dbReference>
<keyword evidence="3" id="KW-1185">Reference proteome</keyword>
<protein>
    <recommendedName>
        <fullName evidence="1">Thioesterase domain-containing protein</fullName>
    </recommendedName>
</protein>
<sequence length="232" mass="25407">MLKDRRPISTAKGGGAQLTIQHALGNAQFHNEPRAPTSSTVRPDEHQTLSKQTILSRRLLADGVLMSHAHCSGPYYDDNEGTDDVVILGAPVSVGSSFRFPAWPRPCMANRHGTMHGGLIAATLDTLIGVHLYLALGAPEVFPAVTVHLQLEYLKPVHVMSVDTDRREIASVPVSTSVAQWGCVFHTRLIDIAEDHIAHFNVWVTKGRIITQPRLVSGTATAMIVRRRQSKM</sequence>
<dbReference type="Proteomes" id="UP000051952">
    <property type="component" value="Unassembled WGS sequence"/>
</dbReference>